<dbReference type="InterPro" id="IPR000529">
    <property type="entry name" value="Ribosomal_bS6"/>
</dbReference>
<dbReference type="AlphaFoldDB" id="A0A7C6END1"/>
<comment type="similarity">
    <text evidence="1 3">Belongs to the bacterial ribosomal protein bS6 family.</text>
</comment>
<dbReference type="GO" id="GO:0006412">
    <property type="term" value="P:translation"/>
    <property type="evidence" value="ECO:0007669"/>
    <property type="project" value="UniProtKB-UniRule"/>
</dbReference>
<accession>A0A7C6END1</accession>
<organism evidence="4">
    <name type="scientific">candidate division WOR-3 bacterium</name>
    <dbReference type="NCBI Taxonomy" id="2052148"/>
    <lineage>
        <taxon>Bacteria</taxon>
        <taxon>Bacteria division WOR-3</taxon>
    </lineage>
</organism>
<gene>
    <name evidence="3 4" type="primary">rpsF</name>
    <name evidence="4" type="ORF">ENV70_06020</name>
</gene>
<protein>
    <recommendedName>
        <fullName evidence="2 3">Small ribosomal subunit protein bS6</fullName>
    </recommendedName>
</protein>
<name>A0A7C6END1_UNCW3</name>
<evidence type="ECO:0000313" key="4">
    <source>
        <dbReference type="EMBL" id="HHS63149.1"/>
    </source>
</evidence>
<dbReference type="SUPFAM" id="SSF54995">
    <property type="entry name" value="Ribosomal protein S6"/>
    <property type="match status" value="1"/>
</dbReference>
<dbReference type="EMBL" id="DTHJ01000130">
    <property type="protein sequence ID" value="HHS63149.1"/>
    <property type="molecule type" value="Genomic_DNA"/>
</dbReference>
<dbReference type="PANTHER" id="PTHR21011">
    <property type="entry name" value="MITOCHONDRIAL 28S RIBOSOMAL PROTEIN S6"/>
    <property type="match status" value="1"/>
</dbReference>
<dbReference type="InterPro" id="IPR014717">
    <property type="entry name" value="Transl_elong_EF1B/ribsomal_bS6"/>
</dbReference>
<dbReference type="GO" id="GO:0003735">
    <property type="term" value="F:structural constituent of ribosome"/>
    <property type="evidence" value="ECO:0007669"/>
    <property type="project" value="InterPro"/>
</dbReference>
<keyword evidence="3" id="KW-0687">Ribonucleoprotein</keyword>
<keyword evidence="3 4" id="KW-0689">Ribosomal protein</keyword>
<dbReference type="CDD" id="cd00473">
    <property type="entry name" value="bS6"/>
    <property type="match status" value="1"/>
</dbReference>
<dbReference type="GO" id="GO:0070181">
    <property type="term" value="F:small ribosomal subunit rRNA binding"/>
    <property type="evidence" value="ECO:0007669"/>
    <property type="project" value="TreeGrafter"/>
</dbReference>
<evidence type="ECO:0000256" key="1">
    <source>
        <dbReference type="ARBA" id="ARBA00009512"/>
    </source>
</evidence>
<comment type="function">
    <text evidence="3">Binds together with bS18 to 16S ribosomal RNA.</text>
</comment>
<sequence>MRNYEAMFIFHPGLRDEQLEKEAGTVEEIIKTSGAGSVRYQLLGKKVLAYPVEKQKEGYYVNYEFSIAPDRIEHIKDKLKHHGNVLRFMIISREKRK</sequence>
<dbReference type="GO" id="GO:0005737">
    <property type="term" value="C:cytoplasm"/>
    <property type="evidence" value="ECO:0007669"/>
    <property type="project" value="UniProtKB-ARBA"/>
</dbReference>
<evidence type="ECO:0000256" key="2">
    <source>
        <dbReference type="ARBA" id="ARBA00035294"/>
    </source>
</evidence>
<keyword evidence="3" id="KW-0694">RNA-binding</keyword>
<dbReference type="HAMAP" id="MF_00360">
    <property type="entry name" value="Ribosomal_bS6"/>
    <property type="match status" value="1"/>
</dbReference>
<comment type="caution">
    <text evidence="4">The sequence shown here is derived from an EMBL/GenBank/DDBJ whole genome shotgun (WGS) entry which is preliminary data.</text>
</comment>
<dbReference type="GO" id="GO:0005840">
    <property type="term" value="C:ribosome"/>
    <property type="evidence" value="ECO:0007669"/>
    <property type="project" value="UniProtKB-KW"/>
</dbReference>
<proteinExistence type="inferred from homology"/>
<keyword evidence="3" id="KW-0699">rRNA-binding</keyword>
<dbReference type="InterPro" id="IPR020814">
    <property type="entry name" value="Ribosomal_S6_plastid/chlpt"/>
</dbReference>
<evidence type="ECO:0000256" key="3">
    <source>
        <dbReference type="HAMAP-Rule" id="MF_00360"/>
    </source>
</evidence>
<dbReference type="Gene3D" id="3.30.70.60">
    <property type="match status" value="1"/>
</dbReference>
<reference evidence="4" key="1">
    <citation type="journal article" date="2020" name="mSystems">
        <title>Genome- and Community-Level Interaction Insights into Carbon Utilization and Element Cycling Functions of Hydrothermarchaeota in Hydrothermal Sediment.</title>
        <authorList>
            <person name="Zhou Z."/>
            <person name="Liu Y."/>
            <person name="Xu W."/>
            <person name="Pan J."/>
            <person name="Luo Z.H."/>
            <person name="Li M."/>
        </authorList>
    </citation>
    <scope>NUCLEOTIDE SEQUENCE [LARGE SCALE GENOMIC DNA]</scope>
    <source>
        <strain evidence="4">SpSt-783</strain>
    </source>
</reference>
<dbReference type="GO" id="GO:1990904">
    <property type="term" value="C:ribonucleoprotein complex"/>
    <property type="evidence" value="ECO:0007669"/>
    <property type="project" value="UniProtKB-KW"/>
</dbReference>
<dbReference type="Pfam" id="PF01250">
    <property type="entry name" value="Ribosomal_S6"/>
    <property type="match status" value="1"/>
</dbReference>
<dbReference type="NCBIfam" id="TIGR00166">
    <property type="entry name" value="S6"/>
    <property type="match status" value="1"/>
</dbReference>
<dbReference type="PANTHER" id="PTHR21011:SF1">
    <property type="entry name" value="SMALL RIBOSOMAL SUBUNIT PROTEIN BS6M"/>
    <property type="match status" value="1"/>
</dbReference>
<dbReference type="InterPro" id="IPR035980">
    <property type="entry name" value="Ribosomal_bS6_sf"/>
</dbReference>